<dbReference type="Proteomes" id="UP000655016">
    <property type="component" value="Unassembled WGS sequence"/>
</dbReference>
<evidence type="ECO:0000256" key="1">
    <source>
        <dbReference type="SAM" id="Phobius"/>
    </source>
</evidence>
<keyword evidence="1" id="KW-0812">Transmembrane</keyword>
<comment type="caution">
    <text evidence="2">The sequence shown here is derived from an EMBL/GenBank/DDBJ whole genome shotgun (WGS) entry which is preliminary data.</text>
</comment>
<organism evidence="2 3">
    <name type="scientific">Flavobacterium limi</name>
    <dbReference type="NCBI Taxonomy" id="2045105"/>
    <lineage>
        <taxon>Bacteria</taxon>
        <taxon>Pseudomonadati</taxon>
        <taxon>Bacteroidota</taxon>
        <taxon>Flavobacteriia</taxon>
        <taxon>Flavobacteriales</taxon>
        <taxon>Flavobacteriaceae</taxon>
        <taxon>Flavobacterium</taxon>
    </lineage>
</organism>
<dbReference type="EMBL" id="BMKP01000005">
    <property type="protein sequence ID" value="GGF13917.1"/>
    <property type="molecule type" value="Genomic_DNA"/>
</dbReference>
<keyword evidence="1" id="KW-0472">Membrane</keyword>
<feature type="transmembrane region" description="Helical" evidence="1">
    <location>
        <begin position="26"/>
        <end position="44"/>
    </location>
</feature>
<accession>A0ABQ1UCV0</accession>
<protein>
    <submittedName>
        <fullName evidence="2">Uncharacterized protein</fullName>
    </submittedName>
</protein>
<evidence type="ECO:0000313" key="3">
    <source>
        <dbReference type="Proteomes" id="UP000655016"/>
    </source>
</evidence>
<gene>
    <name evidence="2" type="ORF">GCM10011518_23920</name>
</gene>
<proteinExistence type="predicted"/>
<evidence type="ECO:0000313" key="2">
    <source>
        <dbReference type="EMBL" id="GGF13917.1"/>
    </source>
</evidence>
<sequence length="54" mass="6384">MEKKGGQIRNNSLFGRKNYKVQKNRIFFLHITQLQVLFLSTHAIQFSNDELNAF</sequence>
<keyword evidence="1" id="KW-1133">Transmembrane helix</keyword>
<name>A0ABQ1UCV0_9FLAO</name>
<keyword evidence="3" id="KW-1185">Reference proteome</keyword>
<reference evidence="3" key="1">
    <citation type="journal article" date="2019" name="Int. J. Syst. Evol. Microbiol.">
        <title>The Global Catalogue of Microorganisms (GCM) 10K type strain sequencing project: providing services to taxonomists for standard genome sequencing and annotation.</title>
        <authorList>
            <consortium name="The Broad Institute Genomics Platform"/>
            <consortium name="The Broad Institute Genome Sequencing Center for Infectious Disease"/>
            <person name="Wu L."/>
            <person name="Ma J."/>
        </authorList>
    </citation>
    <scope>NUCLEOTIDE SEQUENCE [LARGE SCALE GENOMIC DNA]</scope>
    <source>
        <strain evidence="3">CGMCC 1.16060</strain>
    </source>
</reference>